<evidence type="ECO:0000256" key="3">
    <source>
        <dbReference type="RuleBase" id="RU000363"/>
    </source>
</evidence>
<dbReference type="InterPro" id="IPR036291">
    <property type="entry name" value="NAD(P)-bd_dom_sf"/>
</dbReference>
<reference evidence="4 5" key="1">
    <citation type="submission" date="2016-10" db="EMBL/GenBank/DDBJ databases">
        <authorList>
            <person name="de Groot N.N."/>
        </authorList>
    </citation>
    <scope>NUCLEOTIDE SEQUENCE [LARGE SCALE GENOMIC DNA]</scope>
    <source>
        <strain evidence="4 5">CGMCC 4.3491</strain>
    </source>
</reference>
<keyword evidence="2" id="KW-0560">Oxidoreductase</keyword>
<dbReference type="CDD" id="cd05374">
    <property type="entry name" value="17beta-HSD-like_SDR_c"/>
    <property type="match status" value="1"/>
</dbReference>
<organism evidence="4 5">
    <name type="scientific">Herbiconiux ginsengi</name>
    <dbReference type="NCBI Taxonomy" id="381665"/>
    <lineage>
        <taxon>Bacteria</taxon>
        <taxon>Bacillati</taxon>
        <taxon>Actinomycetota</taxon>
        <taxon>Actinomycetes</taxon>
        <taxon>Micrococcales</taxon>
        <taxon>Microbacteriaceae</taxon>
        <taxon>Herbiconiux</taxon>
    </lineage>
</organism>
<dbReference type="AlphaFoldDB" id="A0A1H3KYF5"/>
<dbReference type="Proteomes" id="UP000198891">
    <property type="component" value="Unassembled WGS sequence"/>
</dbReference>
<dbReference type="SUPFAM" id="SSF51735">
    <property type="entry name" value="NAD(P)-binding Rossmann-fold domains"/>
    <property type="match status" value="1"/>
</dbReference>
<dbReference type="PRINTS" id="PR00081">
    <property type="entry name" value="GDHRDH"/>
</dbReference>
<dbReference type="InterPro" id="IPR002347">
    <property type="entry name" value="SDR_fam"/>
</dbReference>
<dbReference type="STRING" id="381665.SAMN05216554_0735"/>
<proteinExistence type="inferred from homology"/>
<sequence>MAQKVWFITGASRGFGKEWATAALERGDSVAATARDTATLAELVDRFGERILPLQLDVTDREADFAAVTEAFNYFGRLDVVVNNAGYGHFGFIEEITEAEARAQLETNLFGALWITQAALPFLREQGSGHIVQVSSIGGISAFPLVGIYHASKWALEGFSQALAQEVAGFGVKVTLVEPGGFSTDWSGSSSSTSEPLEDYAEVHEQVAAARRARLGAAGDPAASAAALLQVVDADEPPLRVFFGIAPLGIAKADYASRIATWEKWNDVSELAQG</sequence>
<dbReference type="Gene3D" id="3.40.50.720">
    <property type="entry name" value="NAD(P)-binding Rossmann-like Domain"/>
    <property type="match status" value="1"/>
</dbReference>
<dbReference type="EMBL" id="FNPZ01000001">
    <property type="protein sequence ID" value="SDY56748.1"/>
    <property type="molecule type" value="Genomic_DNA"/>
</dbReference>
<evidence type="ECO:0000313" key="4">
    <source>
        <dbReference type="EMBL" id="SDY56748.1"/>
    </source>
</evidence>
<dbReference type="NCBIfam" id="NF006114">
    <property type="entry name" value="PRK08263.1"/>
    <property type="match status" value="1"/>
</dbReference>
<evidence type="ECO:0000256" key="2">
    <source>
        <dbReference type="ARBA" id="ARBA00023002"/>
    </source>
</evidence>
<dbReference type="Pfam" id="PF00106">
    <property type="entry name" value="adh_short"/>
    <property type="match status" value="1"/>
</dbReference>
<accession>A0A1H3KYF5</accession>
<dbReference type="PANTHER" id="PTHR43976:SF16">
    <property type="entry name" value="SHORT-CHAIN DEHYDROGENASE_REDUCTASE FAMILY PROTEIN"/>
    <property type="match status" value="1"/>
</dbReference>
<evidence type="ECO:0000256" key="1">
    <source>
        <dbReference type="ARBA" id="ARBA00006484"/>
    </source>
</evidence>
<protein>
    <submittedName>
        <fullName evidence="4">NADP-dependent 3-hydroxy acid dehydrogenase YdfG</fullName>
    </submittedName>
</protein>
<keyword evidence="5" id="KW-1185">Reference proteome</keyword>
<dbReference type="OrthoDB" id="9792003at2"/>
<dbReference type="RefSeq" id="WP_092548887.1">
    <property type="nucleotide sequence ID" value="NZ_FNPZ01000001.1"/>
</dbReference>
<gene>
    <name evidence="4" type="ORF">SAMN05216554_0735</name>
</gene>
<dbReference type="PANTHER" id="PTHR43976">
    <property type="entry name" value="SHORT CHAIN DEHYDROGENASE"/>
    <property type="match status" value="1"/>
</dbReference>
<dbReference type="GO" id="GO:0016491">
    <property type="term" value="F:oxidoreductase activity"/>
    <property type="evidence" value="ECO:0007669"/>
    <property type="project" value="UniProtKB-KW"/>
</dbReference>
<name>A0A1H3KYF5_9MICO</name>
<dbReference type="InterPro" id="IPR051911">
    <property type="entry name" value="SDR_oxidoreductase"/>
</dbReference>
<comment type="similarity">
    <text evidence="1 3">Belongs to the short-chain dehydrogenases/reductases (SDR) family.</text>
</comment>
<dbReference type="PRINTS" id="PR00080">
    <property type="entry name" value="SDRFAMILY"/>
</dbReference>
<evidence type="ECO:0000313" key="5">
    <source>
        <dbReference type="Proteomes" id="UP000198891"/>
    </source>
</evidence>